<accession>A0A8D5JDQ3</accession>
<evidence type="ECO:0000313" key="3">
    <source>
        <dbReference type="EMBL" id="BCL61413.1"/>
    </source>
</evidence>
<gene>
    <name evidence="3" type="ORF">DGMP_21060</name>
</gene>
<dbReference type="InterPro" id="IPR001932">
    <property type="entry name" value="PPM-type_phosphatase-like_dom"/>
</dbReference>
<keyword evidence="1" id="KW-0378">Hydrolase</keyword>
<dbReference type="PANTHER" id="PTHR43156">
    <property type="entry name" value="STAGE II SPORULATION PROTEIN E-RELATED"/>
    <property type="match status" value="1"/>
</dbReference>
<dbReference type="GO" id="GO:0016791">
    <property type="term" value="F:phosphatase activity"/>
    <property type="evidence" value="ECO:0007669"/>
    <property type="project" value="TreeGrafter"/>
</dbReference>
<dbReference type="KEGG" id="dbk:DGMP_21060"/>
<dbReference type="RefSeq" id="WP_228853869.1">
    <property type="nucleotide sequence ID" value="NZ_AP024086.1"/>
</dbReference>
<dbReference type="Proteomes" id="UP000826725">
    <property type="component" value="Chromosome"/>
</dbReference>
<evidence type="ECO:0000313" key="4">
    <source>
        <dbReference type="Proteomes" id="UP000826725"/>
    </source>
</evidence>
<protein>
    <recommendedName>
        <fullName evidence="2">PPM-type phosphatase domain-containing protein</fullName>
    </recommendedName>
</protein>
<keyword evidence="4" id="KW-1185">Reference proteome</keyword>
<dbReference type="InterPro" id="IPR052016">
    <property type="entry name" value="Bact_Sigma-Reg"/>
</dbReference>
<proteinExistence type="predicted"/>
<sequence>MMTMENDDTSRLPNETCVRMAAQIGKQLLPQGSPYVEGAEIAGWTMYSDALGGDFFDYHDFRGVCCHSKTKMNIIVGDACGHGLCSALLMTSTRSFLRARAMKPGRLAQVVTDVNILLHMDVKESGHFVTLFCLSVYGNERRIEWVRAGHPPALLYDPVKDKFISLYGEGLALGVDPEHVYQSNSRVDIPNGAVILIGSDGLWEMQAEGDGTPCRKVLIDLVRKHQREKAAVIGGVIKKQIDICCGDQPAEDDVSLVVVKFT</sequence>
<name>A0A8D5JDQ3_9BACT</name>
<reference evidence="3" key="1">
    <citation type="submission" date="2020-09" db="EMBL/GenBank/DDBJ databases">
        <title>Desulfogranum mesoprofundum gen. nov., sp. nov., a novel mesophilic, sulfate-reducing chemolithoautotroph isolated from a deep-sea hydrothermal vent chimney in the Suiyo Seamount.</title>
        <authorList>
            <person name="Hashimoto Y."/>
            <person name="Nakagawa S."/>
        </authorList>
    </citation>
    <scope>NUCLEOTIDE SEQUENCE</scope>
    <source>
        <strain evidence="3">KT2</strain>
    </source>
</reference>
<dbReference type="EMBL" id="AP024086">
    <property type="protein sequence ID" value="BCL61413.1"/>
    <property type="molecule type" value="Genomic_DNA"/>
</dbReference>
<dbReference type="PANTHER" id="PTHR43156:SF2">
    <property type="entry name" value="STAGE II SPORULATION PROTEIN E"/>
    <property type="match status" value="1"/>
</dbReference>
<dbReference type="SMART" id="SM00331">
    <property type="entry name" value="PP2C_SIG"/>
    <property type="match status" value="1"/>
</dbReference>
<dbReference type="AlphaFoldDB" id="A0A8D5JDQ3"/>
<feature type="domain" description="PPM-type phosphatase" evidence="2">
    <location>
        <begin position="36"/>
        <end position="261"/>
    </location>
</feature>
<dbReference type="Pfam" id="PF07228">
    <property type="entry name" value="SpoIIE"/>
    <property type="match status" value="1"/>
</dbReference>
<organism evidence="3 4">
    <name type="scientific">Desulfomarina profundi</name>
    <dbReference type="NCBI Taxonomy" id="2772557"/>
    <lineage>
        <taxon>Bacteria</taxon>
        <taxon>Pseudomonadati</taxon>
        <taxon>Thermodesulfobacteriota</taxon>
        <taxon>Desulfobulbia</taxon>
        <taxon>Desulfobulbales</taxon>
        <taxon>Desulfobulbaceae</taxon>
        <taxon>Desulfomarina</taxon>
    </lineage>
</organism>
<evidence type="ECO:0000259" key="2">
    <source>
        <dbReference type="SMART" id="SM00331"/>
    </source>
</evidence>
<evidence type="ECO:0000256" key="1">
    <source>
        <dbReference type="ARBA" id="ARBA00022801"/>
    </source>
</evidence>